<evidence type="ECO:0000313" key="1">
    <source>
        <dbReference type="EMBL" id="GGF24259.1"/>
    </source>
</evidence>
<dbReference type="AlphaFoldDB" id="A0A8J3E448"/>
<keyword evidence="2" id="KW-1185">Reference proteome</keyword>
<evidence type="ECO:0008006" key="3">
    <source>
        <dbReference type="Google" id="ProtNLM"/>
    </source>
</evidence>
<sequence>MTMPSVALAYNRLTFGAKHGDPAAPTPLTLNAWLSAQLTEAATDTPAVTESLVNVRLKFVGQDPTTGDPLPPQMLPLTWLNADEAALWANFRTAGKDYAQTQRPGAEIQAASYIRAAQSPNQLAEQMVEFWHSHFNVQVNSSEQAGSTYPAFDAVLRANALGNFRSMLGAVAKSAAMMFYLNQVQSTGKAPNENYAREVMELHTLGIQRYLGLTTPPNEVGTGYSDTDVKQGALILSGWTIDYETGAFVFRAGEHASGAKVYLGHTIPASGQAEGELLFDIPANHPGTANTIATKLYKRFVGDTPPANSAAVAAMSQAFLANLQAPNQIALVLQALILSPEFAASSGAKFKTPFEFVVSLLRVAGLPINPTATLNFLLSQMGDPRFAWVPPNGRPDVSGPWMSNGSLLERWRAAETIMGVAAEILPGDLTGIFDVLQRVRPGGPIELTNAAQAVDRVVDVMIPNAGQTTRAALLAFASTPEILGTPGTFTNATRLRVALGRLVATAAATSEFQFRG</sequence>
<dbReference type="EMBL" id="BMJQ01000008">
    <property type="protein sequence ID" value="GGF24259.1"/>
    <property type="molecule type" value="Genomic_DNA"/>
</dbReference>
<gene>
    <name evidence="1" type="ORF">GCM10011611_32870</name>
</gene>
<dbReference type="Pfam" id="PF08811">
    <property type="entry name" value="DUF1800"/>
    <property type="match status" value="1"/>
</dbReference>
<reference evidence="1" key="1">
    <citation type="journal article" date="2014" name="Int. J. Syst. Evol. Microbiol.">
        <title>Complete genome sequence of Corynebacterium casei LMG S-19264T (=DSM 44701T), isolated from a smear-ripened cheese.</title>
        <authorList>
            <consortium name="US DOE Joint Genome Institute (JGI-PGF)"/>
            <person name="Walter F."/>
            <person name="Albersmeier A."/>
            <person name="Kalinowski J."/>
            <person name="Ruckert C."/>
        </authorList>
    </citation>
    <scope>NUCLEOTIDE SEQUENCE</scope>
    <source>
        <strain evidence="1">CGMCC 1.15725</strain>
    </source>
</reference>
<protein>
    <recommendedName>
        <fullName evidence="3">DUF1800 domain-containing protein</fullName>
    </recommendedName>
</protein>
<proteinExistence type="predicted"/>
<accession>A0A8J3E448</accession>
<dbReference type="RefSeq" id="WP_189047674.1">
    <property type="nucleotide sequence ID" value="NZ_BMJQ01000008.1"/>
</dbReference>
<dbReference type="Proteomes" id="UP000646365">
    <property type="component" value="Unassembled WGS sequence"/>
</dbReference>
<comment type="caution">
    <text evidence="1">The sequence shown here is derived from an EMBL/GenBank/DDBJ whole genome shotgun (WGS) entry which is preliminary data.</text>
</comment>
<dbReference type="InterPro" id="IPR014917">
    <property type="entry name" value="DUF1800"/>
</dbReference>
<reference evidence="1" key="2">
    <citation type="submission" date="2020-09" db="EMBL/GenBank/DDBJ databases">
        <authorList>
            <person name="Sun Q."/>
            <person name="Zhou Y."/>
        </authorList>
    </citation>
    <scope>NUCLEOTIDE SEQUENCE</scope>
    <source>
        <strain evidence="1">CGMCC 1.15725</strain>
    </source>
</reference>
<evidence type="ECO:0000313" key="2">
    <source>
        <dbReference type="Proteomes" id="UP000646365"/>
    </source>
</evidence>
<name>A0A8J3E448_9PROT</name>
<organism evidence="1 2">
    <name type="scientific">Aliidongia dinghuensis</name>
    <dbReference type="NCBI Taxonomy" id="1867774"/>
    <lineage>
        <taxon>Bacteria</taxon>
        <taxon>Pseudomonadati</taxon>
        <taxon>Pseudomonadota</taxon>
        <taxon>Alphaproteobacteria</taxon>
        <taxon>Rhodospirillales</taxon>
        <taxon>Dongiaceae</taxon>
        <taxon>Aliidongia</taxon>
    </lineage>
</organism>